<evidence type="ECO:0000313" key="2">
    <source>
        <dbReference type="Proteomes" id="UP001499915"/>
    </source>
</evidence>
<name>A0ABP3TBP8_9GAMM</name>
<evidence type="ECO:0000313" key="1">
    <source>
        <dbReference type="EMBL" id="GAA0690793.1"/>
    </source>
</evidence>
<keyword evidence="2" id="KW-1185">Reference proteome</keyword>
<accession>A0ABP3TBP8</accession>
<reference evidence="2" key="1">
    <citation type="journal article" date="2019" name="Int. J. Syst. Evol. Microbiol.">
        <title>The Global Catalogue of Microorganisms (GCM) 10K type strain sequencing project: providing services to taxonomists for standard genome sequencing and annotation.</title>
        <authorList>
            <consortium name="The Broad Institute Genomics Platform"/>
            <consortium name="The Broad Institute Genome Sequencing Center for Infectious Disease"/>
            <person name="Wu L."/>
            <person name="Ma J."/>
        </authorList>
    </citation>
    <scope>NUCLEOTIDE SEQUENCE [LARGE SCALE GENOMIC DNA]</scope>
    <source>
        <strain evidence="2">JCM 15134</strain>
    </source>
</reference>
<dbReference type="Proteomes" id="UP001499915">
    <property type="component" value="Unassembled WGS sequence"/>
</dbReference>
<dbReference type="EMBL" id="BAAAET010000002">
    <property type="protein sequence ID" value="GAA0690793.1"/>
    <property type="molecule type" value="Genomic_DNA"/>
</dbReference>
<organism evidence="1 2">
    <name type="scientific">Marinobacterium maritimum</name>
    <dbReference type="NCBI Taxonomy" id="500162"/>
    <lineage>
        <taxon>Bacteria</taxon>
        <taxon>Pseudomonadati</taxon>
        <taxon>Pseudomonadota</taxon>
        <taxon>Gammaproteobacteria</taxon>
        <taxon>Oceanospirillales</taxon>
        <taxon>Oceanospirillaceae</taxon>
        <taxon>Marinobacterium</taxon>
    </lineage>
</organism>
<proteinExistence type="predicted"/>
<sequence>MLLKPAWWADGVPVGRLHERPEVLQSYPSYNISDRTTIWHFEKSIGEVGTQAQFDGVSA</sequence>
<comment type="caution">
    <text evidence="1">The sequence shown here is derived from an EMBL/GenBank/DDBJ whole genome shotgun (WGS) entry which is preliminary data.</text>
</comment>
<gene>
    <name evidence="1" type="ORF">GCM10009104_16940</name>
</gene>
<protein>
    <submittedName>
        <fullName evidence="1">Uncharacterized protein</fullName>
    </submittedName>
</protein>